<dbReference type="EMBL" id="DSVL01000258">
    <property type="protein sequence ID" value="HFH29506.1"/>
    <property type="molecule type" value="Genomic_DNA"/>
</dbReference>
<dbReference type="InterPro" id="IPR050763">
    <property type="entry name" value="ABC_transporter_ATP-binding"/>
</dbReference>
<sequence length="330" mass="37789">MIEVHHLIKHFTKIVKEKGVGGSLKSLFAPQKELVRAVDDVSFQVAEGEILGFIGPNGAGKSTVIKMLTGILSPTDGWCRINGYIPQKERKRYVREIGVVFGQRTQLWWDLPLTETYTVLKEIYDIPSAEYKQRLEFLDHVLELGPIMSSPVRTLSLGQRMRADIAASMLHKPRVLFLDEPTIGLDIVVKDSIRRAIREINRTEKTTIILTTHDLNDIEQLCQRIVLIDKGKLVYDGDLDRIRTNFGKIREITFMLEEADQVQRIPFPPHEDLDIKQEGAKIRLRFNTEVCSLPQMLAIILQAVQVKDISVQDVDIEEILRRVYQRQVAL</sequence>
<dbReference type="Pfam" id="PF00005">
    <property type="entry name" value="ABC_tran"/>
    <property type="match status" value="1"/>
</dbReference>
<name>A0A7C3IQH2_9SPIR</name>
<evidence type="ECO:0000313" key="5">
    <source>
        <dbReference type="EMBL" id="HFH29506.1"/>
    </source>
</evidence>
<keyword evidence="2" id="KW-0547">Nucleotide-binding</keyword>
<dbReference type="SUPFAM" id="SSF52540">
    <property type="entry name" value="P-loop containing nucleoside triphosphate hydrolases"/>
    <property type="match status" value="1"/>
</dbReference>
<dbReference type="GO" id="GO:0016887">
    <property type="term" value="F:ATP hydrolysis activity"/>
    <property type="evidence" value="ECO:0007669"/>
    <property type="project" value="InterPro"/>
</dbReference>
<evidence type="ECO:0000256" key="2">
    <source>
        <dbReference type="ARBA" id="ARBA00022741"/>
    </source>
</evidence>
<keyword evidence="3 5" id="KW-0067">ATP-binding</keyword>
<dbReference type="AlphaFoldDB" id="A0A7C3IQH2"/>
<dbReference type="PROSITE" id="PS50893">
    <property type="entry name" value="ABC_TRANSPORTER_2"/>
    <property type="match status" value="1"/>
</dbReference>
<dbReference type="InterPro" id="IPR017871">
    <property type="entry name" value="ABC_transporter-like_CS"/>
</dbReference>
<feature type="domain" description="ABC transporter" evidence="4">
    <location>
        <begin position="15"/>
        <end position="255"/>
    </location>
</feature>
<dbReference type="InterPro" id="IPR003439">
    <property type="entry name" value="ABC_transporter-like_ATP-bd"/>
</dbReference>
<dbReference type="InterPro" id="IPR003593">
    <property type="entry name" value="AAA+_ATPase"/>
</dbReference>
<dbReference type="PANTHER" id="PTHR42711">
    <property type="entry name" value="ABC TRANSPORTER ATP-BINDING PROTEIN"/>
    <property type="match status" value="1"/>
</dbReference>
<proteinExistence type="predicted"/>
<evidence type="ECO:0000259" key="4">
    <source>
        <dbReference type="PROSITE" id="PS50893"/>
    </source>
</evidence>
<evidence type="ECO:0000256" key="1">
    <source>
        <dbReference type="ARBA" id="ARBA00022448"/>
    </source>
</evidence>
<gene>
    <name evidence="5" type="ORF">ENS59_08345</name>
</gene>
<protein>
    <submittedName>
        <fullName evidence="5">ATP-binding cassette domain-containing protein</fullName>
    </submittedName>
</protein>
<keyword evidence="1" id="KW-0813">Transport</keyword>
<accession>A0A7C3IQH2</accession>
<dbReference type="PROSITE" id="PS00211">
    <property type="entry name" value="ABC_TRANSPORTER_1"/>
    <property type="match status" value="1"/>
</dbReference>
<dbReference type="InterPro" id="IPR027417">
    <property type="entry name" value="P-loop_NTPase"/>
</dbReference>
<comment type="caution">
    <text evidence="5">The sequence shown here is derived from an EMBL/GenBank/DDBJ whole genome shotgun (WGS) entry which is preliminary data.</text>
</comment>
<dbReference type="Gene3D" id="3.40.50.300">
    <property type="entry name" value="P-loop containing nucleotide triphosphate hydrolases"/>
    <property type="match status" value="1"/>
</dbReference>
<reference evidence="5" key="1">
    <citation type="journal article" date="2020" name="mSystems">
        <title>Genome- and Community-Level Interaction Insights into Carbon Utilization and Element Cycling Functions of Hydrothermarchaeota in Hydrothermal Sediment.</title>
        <authorList>
            <person name="Zhou Z."/>
            <person name="Liu Y."/>
            <person name="Xu W."/>
            <person name="Pan J."/>
            <person name="Luo Z.H."/>
            <person name="Li M."/>
        </authorList>
    </citation>
    <scope>NUCLEOTIDE SEQUENCE [LARGE SCALE GENOMIC DNA]</scope>
    <source>
        <strain evidence="5">SpSt-503</strain>
    </source>
</reference>
<dbReference type="GO" id="GO:0005524">
    <property type="term" value="F:ATP binding"/>
    <property type="evidence" value="ECO:0007669"/>
    <property type="project" value="UniProtKB-KW"/>
</dbReference>
<evidence type="ECO:0000256" key="3">
    <source>
        <dbReference type="ARBA" id="ARBA00022840"/>
    </source>
</evidence>
<organism evidence="5">
    <name type="scientific">Gracilinema caldarium</name>
    <dbReference type="NCBI Taxonomy" id="215591"/>
    <lineage>
        <taxon>Bacteria</taxon>
        <taxon>Pseudomonadati</taxon>
        <taxon>Spirochaetota</taxon>
        <taxon>Spirochaetia</taxon>
        <taxon>Spirochaetales</taxon>
        <taxon>Breznakiellaceae</taxon>
        <taxon>Gracilinema</taxon>
    </lineage>
</organism>
<dbReference type="PANTHER" id="PTHR42711:SF1">
    <property type="entry name" value="ABC-TRANSPORT PROTEIN, ATP-BINDING COMPONENT"/>
    <property type="match status" value="1"/>
</dbReference>
<dbReference type="SMART" id="SM00382">
    <property type="entry name" value="AAA"/>
    <property type="match status" value="1"/>
</dbReference>